<sequence length="202" mass="23447">MSSRSKDCPNHKLTKQEQKIKLDAILKPKYKALPTTKEFIVSEHVRNIMIRAQLFVNYYVLTHADQTIDKRAFMQNFWYCMTQLVSSKSPKNTKALPSDILDCWNSFSSRYRVIYSMEEVVSGYSQCVTAACVEMSSMYTNSAVECFEESLLSYLLISVKELFEKLEKGHFRRIVQSNCYQYVSGGTPFWPDNLSDVYNNKT</sequence>
<gene>
    <name evidence="1" type="ORF">CU097_012071</name>
</gene>
<evidence type="ECO:0000313" key="1">
    <source>
        <dbReference type="EMBL" id="RCH96138.1"/>
    </source>
</evidence>
<dbReference type="AlphaFoldDB" id="A0A367K1U4"/>
<accession>A0A367K1U4</accession>
<dbReference type="OrthoDB" id="2285535at2759"/>
<dbReference type="STRING" id="86630.A0A367K1U4"/>
<name>A0A367K1U4_RHIAZ</name>
<organism evidence="1 2">
    <name type="scientific">Rhizopus azygosporus</name>
    <name type="common">Rhizopus microsporus var. azygosporus</name>
    <dbReference type="NCBI Taxonomy" id="86630"/>
    <lineage>
        <taxon>Eukaryota</taxon>
        <taxon>Fungi</taxon>
        <taxon>Fungi incertae sedis</taxon>
        <taxon>Mucoromycota</taxon>
        <taxon>Mucoromycotina</taxon>
        <taxon>Mucoromycetes</taxon>
        <taxon>Mucorales</taxon>
        <taxon>Mucorineae</taxon>
        <taxon>Rhizopodaceae</taxon>
        <taxon>Rhizopus</taxon>
    </lineage>
</organism>
<comment type="caution">
    <text evidence="1">The sequence shown here is derived from an EMBL/GenBank/DDBJ whole genome shotgun (WGS) entry which is preliminary data.</text>
</comment>
<dbReference type="EMBL" id="PJQL01000398">
    <property type="protein sequence ID" value="RCH96138.1"/>
    <property type="molecule type" value="Genomic_DNA"/>
</dbReference>
<evidence type="ECO:0000313" key="2">
    <source>
        <dbReference type="Proteomes" id="UP000252139"/>
    </source>
</evidence>
<proteinExistence type="predicted"/>
<reference evidence="1 2" key="1">
    <citation type="journal article" date="2018" name="G3 (Bethesda)">
        <title>Phylogenetic and Phylogenomic Definition of Rhizopus Species.</title>
        <authorList>
            <person name="Gryganskyi A.P."/>
            <person name="Golan J."/>
            <person name="Dolatabadi S."/>
            <person name="Mondo S."/>
            <person name="Robb S."/>
            <person name="Idnurm A."/>
            <person name="Muszewska A."/>
            <person name="Steczkiewicz K."/>
            <person name="Masonjones S."/>
            <person name="Liao H.L."/>
            <person name="Gajdeczka M.T."/>
            <person name="Anike F."/>
            <person name="Vuek A."/>
            <person name="Anishchenko I.M."/>
            <person name="Voigt K."/>
            <person name="de Hoog G.S."/>
            <person name="Smith M.E."/>
            <person name="Heitman J."/>
            <person name="Vilgalys R."/>
            <person name="Stajich J.E."/>
        </authorList>
    </citation>
    <scope>NUCLEOTIDE SEQUENCE [LARGE SCALE GENOMIC DNA]</scope>
    <source>
        <strain evidence="1 2">CBS 357.93</strain>
    </source>
</reference>
<dbReference type="Proteomes" id="UP000252139">
    <property type="component" value="Unassembled WGS sequence"/>
</dbReference>
<protein>
    <submittedName>
        <fullName evidence="1">Uncharacterized protein</fullName>
    </submittedName>
</protein>
<keyword evidence="2" id="KW-1185">Reference proteome</keyword>